<dbReference type="OrthoDB" id="418495at2759"/>
<sequence>MFFVISSSSRSSKQFDYEGLHVTESSSGQVLIDQSSGHSCKSGEPMLENAEHSVLFCYEKDQSTQIDGKSCHLADFRKLPKGMPPKGIWDEPNLLSEEMVRCMKNIFISLADSDIWTKSSVGESQCSVQSPCEHLPNSLWWSSSERSTTSSWVQSPQVDVKDCEVLVPGNACDPYRVRGKLSWADIGCYGSAIEVSWMSVGKKQLEYAAGALRRFR</sequence>
<protein>
    <submittedName>
        <fullName evidence="1">Ternary complex factor MIP1, leucine-zipper</fullName>
    </submittedName>
</protein>
<dbReference type="EMBL" id="JAAIUW010000001">
    <property type="protein sequence ID" value="KAF7843101.1"/>
    <property type="molecule type" value="Genomic_DNA"/>
</dbReference>
<evidence type="ECO:0000313" key="2">
    <source>
        <dbReference type="Proteomes" id="UP000634136"/>
    </source>
</evidence>
<proteinExistence type="predicted"/>
<organism evidence="1 2">
    <name type="scientific">Senna tora</name>
    <dbReference type="NCBI Taxonomy" id="362788"/>
    <lineage>
        <taxon>Eukaryota</taxon>
        <taxon>Viridiplantae</taxon>
        <taxon>Streptophyta</taxon>
        <taxon>Embryophyta</taxon>
        <taxon>Tracheophyta</taxon>
        <taxon>Spermatophyta</taxon>
        <taxon>Magnoliopsida</taxon>
        <taxon>eudicotyledons</taxon>
        <taxon>Gunneridae</taxon>
        <taxon>Pentapetalae</taxon>
        <taxon>rosids</taxon>
        <taxon>fabids</taxon>
        <taxon>Fabales</taxon>
        <taxon>Fabaceae</taxon>
        <taxon>Caesalpinioideae</taxon>
        <taxon>Cassia clade</taxon>
        <taxon>Senna</taxon>
    </lineage>
</organism>
<keyword evidence="2" id="KW-1185">Reference proteome</keyword>
<accession>A0A835CHA8</accession>
<dbReference type="PANTHER" id="PTHR23054:SF53">
    <property type="entry name" value="OS06G0704100 PROTEIN"/>
    <property type="match status" value="1"/>
</dbReference>
<dbReference type="Proteomes" id="UP000634136">
    <property type="component" value="Unassembled WGS sequence"/>
</dbReference>
<reference evidence="1" key="1">
    <citation type="submission" date="2020-09" db="EMBL/GenBank/DDBJ databases">
        <title>Genome-Enabled Discovery of Anthraquinone Biosynthesis in Senna tora.</title>
        <authorList>
            <person name="Kang S.-H."/>
            <person name="Pandey R.P."/>
            <person name="Lee C.-M."/>
            <person name="Sim J.-S."/>
            <person name="Jeong J.-T."/>
            <person name="Choi B.-S."/>
            <person name="Jung M."/>
            <person name="Ginzburg D."/>
            <person name="Zhao K."/>
            <person name="Won S.Y."/>
            <person name="Oh T.-J."/>
            <person name="Yu Y."/>
            <person name="Kim N.-H."/>
            <person name="Lee O.R."/>
            <person name="Lee T.-H."/>
            <person name="Bashyal P."/>
            <person name="Kim T.-S."/>
            <person name="Lee W.-H."/>
            <person name="Kawkins C."/>
            <person name="Kim C.-K."/>
            <person name="Kim J.S."/>
            <person name="Ahn B.O."/>
            <person name="Rhee S.Y."/>
            <person name="Sohng J.K."/>
        </authorList>
    </citation>
    <scope>NUCLEOTIDE SEQUENCE</scope>
    <source>
        <tissue evidence="1">Leaf</tissue>
    </source>
</reference>
<name>A0A835CHA8_9FABA</name>
<dbReference type="AlphaFoldDB" id="A0A835CHA8"/>
<dbReference type="PANTHER" id="PTHR23054">
    <property type="entry name" value="TERNARY COMPLEX FACTOR MIP1, LEUCINE-ZIPPER-RELATED"/>
    <property type="match status" value="1"/>
</dbReference>
<gene>
    <name evidence="1" type="ORF">G2W53_000006</name>
</gene>
<comment type="caution">
    <text evidence="1">The sequence shown here is derived from an EMBL/GenBank/DDBJ whole genome shotgun (WGS) entry which is preliminary data.</text>
</comment>
<evidence type="ECO:0000313" key="1">
    <source>
        <dbReference type="EMBL" id="KAF7843101.1"/>
    </source>
</evidence>